<reference evidence="2" key="1">
    <citation type="submission" date="2016-03" db="EMBL/GenBank/DDBJ databases">
        <title>Mechanisms controlling the formation of the plant cell surface in tip-growing cells are functionally conserved among land plants.</title>
        <authorList>
            <person name="Honkanen S."/>
            <person name="Jones V.A."/>
            <person name="Morieri G."/>
            <person name="Champion C."/>
            <person name="Hetherington A.J."/>
            <person name="Kelly S."/>
            <person name="Saint-Marcoux D."/>
            <person name="Proust H."/>
            <person name="Prescott H."/>
            <person name="Dolan L."/>
        </authorList>
    </citation>
    <scope>NUCLEOTIDE SEQUENCE [LARGE SCALE GENOMIC DNA]</scope>
    <source>
        <tissue evidence="2">Whole gametophyte</tissue>
    </source>
</reference>
<proteinExistence type="predicted"/>
<evidence type="ECO:0000256" key="1">
    <source>
        <dbReference type="SAM" id="MobiDB-lite"/>
    </source>
</evidence>
<dbReference type="AlphaFoldDB" id="A0A176W689"/>
<feature type="region of interest" description="Disordered" evidence="1">
    <location>
        <begin position="196"/>
        <end position="234"/>
    </location>
</feature>
<keyword evidence="3" id="KW-1185">Reference proteome</keyword>
<accession>A0A176W689</accession>
<protein>
    <submittedName>
        <fullName evidence="2">Uncharacterized protein</fullName>
    </submittedName>
</protein>
<dbReference type="Proteomes" id="UP000077202">
    <property type="component" value="Unassembled WGS sequence"/>
</dbReference>
<dbReference type="EMBL" id="LVLJ01001744">
    <property type="protein sequence ID" value="OAE28223.1"/>
    <property type="molecule type" value="Genomic_DNA"/>
</dbReference>
<gene>
    <name evidence="2" type="ORF">AXG93_4492s1140</name>
</gene>
<evidence type="ECO:0000313" key="2">
    <source>
        <dbReference type="EMBL" id="OAE28223.1"/>
    </source>
</evidence>
<sequence>MDLILKRVQNVECGRERRTFRLEKQLLDLMLGDESHDERTLVTSHRPRRCLWDEAQLMEIEDDDRRCSNADLSGTTYTLYGVVLLPTEYEVGTIAVTCTDSSYWHRSIAKQATEGSDGAVIERHGSARILVRKQLRREAGLGSEKDGKKFPGKNLLTLFLRGKLQEVKAYRYQKSRTADSSRYDVAGEKCRSKLRGNDFWSTTDPDPREGSSTRLTPVKEHESHMEGKQWTSFR</sequence>
<name>A0A176W689_MARPO</name>
<evidence type="ECO:0000313" key="3">
    <source>
        <dbReference type="Proteomes" id="UP000077202"/>
    </source>
</evidence>
<organism evidence="2 3">
    <name type="scientific">Marchantia polymorpha subsp. ruderalis</name>
    <dbReference type="NCBI Taxonomy" id="1480154"/>
    <lineage>
        <taxon>Eukaryota</taxon>
        <taxon>Viridiplantae</taxon>
        <taxon>Streptophyta</taxon>
        <taxon>Embryophyta</taxon>
        <taxon>Marchantiophyta</taxon>
        <taxon>Marchantiopsida</taxon>
        <taxon>Marchantiidae</taxon>
        <taxon>Marchantiales</taxon>
        <taxon>Marchantiaceae</taxon>
        <taxon>Marchantia</taxon>
    </lineage>
</organism>
<comment type="caution">
    <text evidence="2">The sequence shown here is derived from an EMBL/GenBank/DDBJ whole genome shotgun (WGS) entry which is preliminary data.</text>
</comment>
<feature type="compositionally biased region" description="Basic and acidic residues" evidence="1">
    <location>
        <begin position="205"/>
        <end position="227"/>
    </location>
</feature>